<proteinExistence type="predicted"/>
<feature type="coiled-coil region" evidence="1">
    <location>
        <begin position="60"/>
        <end position="94"/>
    </location>
</feature>
<dbReference type="Pfam" id="PF04380">
    <property type="entry name" value="BMFP"/>
    <property type="match status" value="1"/>
</dbReference>
<accession>A0A2T4VYP7</accession>
<evidence type="ECO:0000313" key="3">
    <source>
        <dbReference type="Proteomes" id="UP000240811"/>
    </source>
</evidence>
<dbReference type="InterPro" id="IPR007475">
    <property type="entry name" value="UbiK"/>
</dbReference>
<sequence length="95" mass="10765">MSFNSDKIFEKASRLADCASDTIKDISREAEAFAHVKLQNTLNSMGVVHTEEFEAIKCMVSKINDEVSSMQKRIDKIEKNISDLQNILKNDEKSI</sequence>
<reference evidence="3" key="1">
    <citation type="submission" date="2018-02" db="EMBL/GenBank/DDBJ databases">
        <title>Genome sequence of Candidatus Liberibacter europaeus.</title>
        <authorList>
            <person name="Frampton R.A."/>
            <person name="Thompson S.M."/>
            <person name="David C."/>
            <person name="Addison S.M."/>
            <person name="Smith G.R."/>
        </authorList>
    </citation>
    <scope>NUCLEOTIDE SEQUENCE [LARGE SCALE GENOMIC DNA]</scope>
</reference>
<protein>
    <recommendedName>
        <fullName evidence="4">Pyrroline-5-carboxylate reductase</fullName>
    </recommendedName>
</protein>
<comment type="caution">
    <text evidence="2">The sequence shown here is derived from an EMBL/GenBank/DDBJ whole genome shotgun (WGS) entry which is preliminary data.</text>
</comment>
<evidence type="ECO:0000256" key="1">
    <source>
        <dbReference type="SAM" id="Coils"/>
    </source>
</evidence>
<evidence type="ECO:0000313" key="2">
    <source>
        <dbReference type="EMBL" id="PTL86914.1"/>
    </source>
</evidence>
<gene>
    <name evidence="2" type="ORF">C4617_00370</name>
</gene>
<dbReference type="Proteomes" id="UP000240811">
    <property type="component" value="Unassembled WGS sequence"/>
</dbReference>
<organism evidence="2 3">
    <name type="scientific">Candidatus Liberibacter europaeus</name>
    <dbReference type="NCBI Taxonomy" id="744859"/>
    <lineage>
        <taxon>Bacteria</taxon>
        <taxon>Pseudomonadati</taxon>
        <taxon>Pseudomonadota</taxon>
        <taxon>Alphaproteobacteria</taxon>
        <taxon>Hyphomicrobiales</taxon>
        <taxon>Rhizobiaceae</taxon>
        <taxon>Liberibacter</taxon>
    </lineage>
</organism>
<dbReference type="AlphaFoldDB" id="A0A2T4VYP7"/>
<evidence type="ECO:0008006" key="4">
    <source>
        <dbReference type="Google" id="ProtNLM"/>
    </source>
</evidence>
<keyword evidence="1" id="KW-0175">Coiled coil</keyword>
<dbReference type="EMBL" id="PSQJ01000001">
    <property type="protein sequence ID" value="PTL86914.1"/>
    <property type="molecule type" value="Genomic_DNA"/>
</dbReference>
<name>A0A2T4VYP7_9HYPH</name>